<evidence type="ECO:0000313" key="2">
    <source>
        <dbReference type="Proteomes" id="UP000471560"/>
    </source>
</evidence>
<name>A0A6P0BBY2_RHILE</name>
<dbReference type="EMBL" id="WUEZ01000024">
    <property type="protein sequence ID" value="NEI36361.1"/>
    <property type="molecule type" value="Genomic_DNA"/>
</dbReference>
<dbReference type="RefSeq" id="WP_164577683.1">
    <property type="nucleotide sequence ID" value="NZ_JAAXDH010000046.1"/>
</dbReference>
<comment type="caution">
    <text evidence="1">The sequence shown here is derived from an EMBL/GenBank/DDBJ whole genome shotgun (WGS) entry which is preliminary data.</text>
</comment>
<organism evidence="1 2">
    <name type="scientific">Rhizobium leguminosarum</name>
    <dbReference type="NCBI Taxonomy" id="384"/>
    <lineage>
        <taxon>Bacteria</taxon>
        <taxon>Pseudomonadati</taxon>
        <taxon>Pseudomonadota</taxon>
        <taxon>Alphaproteobacteria</taxon>
        <taxon>Hyphomicrobiales</taxon>
        <taxon>Rhizobiaceae</taxon>
        <taxon>Rhizobium/Agrobacterium group</taxon>
        <taxon>Rhizobium</taxon>
    </lineage>
</organism>
<sequence length="76" mass="8472">MALNKSIRHPFLQRRHVFSDAQMTLQRFELLHNSIPRIDAGLRNYAGAVAENGIPAFAHRISTGNMLFLVPPGTTS</sequence>
<dbReference type="AlphaFoldDB" id="A0A6P0BBY2"/>
<accession>A0A6P0BBY2</accession>
<reference evidence="1 2" key="1">
    <citation type="submission" date="2019-12" db="EMBL/GenBank/DDBJ databases">
        <title>Rhizobium genotypes associated with high levels of biological nitrogen fixation by grain legumes in a temperate-maritime cropping system.</title>
        <authorList>
            <person name="Maluk M."/>
            <person name="Francesc Ferrando Molina F."/>
            <person name="Lopez Del Egido L."/>
            <person name="Lafos M."/>
            <person name="Langarica-Fuentes A."/>
            <person name="Gebre Yohannes G."/>
            <person name="Young M.W."/>
            <person name="Martin P."/>
            <person name="Gantlett R."/>
            <person name="Kenicer G."/>
            <person name="Hawes C."/>
            <person name="Begg G.S."/>
            <person name="Quilliam R.S."/>
            <person name="Squire G.R."/>
            <person name="Poole P.S."/>
            <person name="Young P.W."/>
            <person name="Iannetta P.M."/>
            <person name="James E.K."/>
        </authorList>
    </citation>
    <scope>NUCLEOTIDE SEQUENCE [LARGE SCALE GENOMIC DNA]</scope>
    <source>
        <strain evidence="1 2">JHI1096</strain>
    </source>
</reference>
<evidence type="ECO:0000313" key="1">
    <source>
        <dbReference type="EMBL" id="NEI36361.1"/>
    </source>
</evidence>
<protein>
    <submittedName>
        <fullName evidence="1">Uncharacterized protein</fullName>
    </submittedName>
</protein>
<proteinExistence type="predicted"/>
<gene>
    <name evidence="1" type="ORF">GR204_20605</name>
</gene>
<dbReference type="Proteomes" id="UP000471560">
    <property type="component" value="Unassembled WGS sequence"/>
</dbReference>